<proteinExistence type="predicted"/>
<reference evidence="3" key="1">
    <citation type="journal article" date="2021" name="ISME J.">
        <title>Mercury methylation by metabolically versatile and cosmopolitan marine bacteria.</title>
        <authorList>
            <person name="Lin H."/>
            <person name="Ascher D.B."/>
            <person name="Myung Y."/>
            <person name="Lamborg C.H."/>
            <person name="Hallam S.J."/>
            <person name="Gionfriddo C.M."/>
            <person name="Holt K.E."/>
            <person name="Moreau J.W."/>
        </authorList>
    </citation>
    <scope>NUCLEOTIDE SEQUENCE</scope>
    <source>
        <strain evidence="3">SI075_bin30</strain>
    </source>
</reference>
<evidence type="ECO:0000256" key="1">
    <source>
        <dbReference type="SAM" id="Coils"/>
    </source>
</evidence>
<feature type="coiled-coil region" evidence="1">
    <location>
        <begin position="321"/>
        <end position="348"/>
    </location>
</feature>
<organism evidence="3 4">
    <name type="scientific">Candidatus Iainarchaeum sp</name>
    <dbReference type="NCBI Taxonomy" id="3101447"/>
    <lineage>
        <taxon>Archaea</taxon>
        <taxon>Candidatus Iainarchaeota</taxon>
        <taxon>Candidatus Iainarchaeia</taxon>
        <taxon>Candidatus Iainarchaeales</taxon>
        <taxon>Candidatus Iainarchaeaceae</taxon>
        <taxon>Candidatus Iainarchaeum</taxon>
    </lineage>
</organism>
<protein>
    <recommendedName>
        <fullName evidence="2">Peptidase S74 domain-containing protein</fullName>
    </recommendedName>
</protein>
<dbReference type="Pfam" id="PF13884">
    <property type="entry name" value="Peptidase_S74"/>
    <property type="match status" value="1"/>
</dbReference>
<dbReference type="InterPro" id="IPR030392">
    <property type="entry name" value="S74_ICA"/>
</dbReference>
<dbReference type="EMBL" id="JABJNZ010000030">
    <property type="protein sequence ID" value="MBT4870358.1"/>
    <property type="molecule type" value="Genomic_DNA"/>
</dbReference>
<evidence type="ECO:0000313" key="4">
    <source>
        <dbReference type="Proteomes" id="UP000722459"/>
    </source>
</evidence>
<keyword evidence="1" id="KW-0175">Coiled coil</keyword>
<dbReference type="Gene3D" id="2.150.10.10">
    <property type="entry name" value="Serralysin-like metalloprotease, C-terminal"/>
    <property type="match status" value="1"/>
</dbReference>
<dbReference type="AlphaFoldDB" id="A0A8T5GF36"/>
<sequence>MVKTRNKNLNKVDAKKRANLKKALLGGAAIGAGVIGLSGMANADIILKSGSTTKSLSEMAASSNTLICENASGSTQRCGNNNAATGSYSTVSGGANNEATGSYSRVSGGRCNIASGNYSTINGGCGNTASGIYSTVAGGLGNTASSLYGVIGGGTLNCTQDGTIGGGYNNCNLGAYDVIGGGANNKICSGNYNSGILGGCNNIVNNNCAFIVGSNITTNANSRTFINSLNVEGLSGTVSASSGVLTTSSDERLKNICEDYCDGYCAIREIVPIKYDWKDKVLNTPGKINIGFSAQNVGAAIPESVTKNNEGYYNLDTTPILATLVNTIKEQEDEIAFLEKEIAKLEGGQKK</sequence>
<dbReference type="InterPro" id="IPR011049">
    <property type="entry name" value="Serralysin-like_metalloprot_C"/>
</dbReference>
<name>A0A8T5GF36_9ARCH</name>
<feature type="domain" description="Peptidase S74" evidence="2">
    <location>
        <begin position="249"/>
        <end position="342"/>
    </location>
</feature>
<evidence type="ECO:0000313" key="3">
    <source>
        <dbReference type="EMBL" id="MBT4870358.1"/>
    </source>
</evidence>
<accession>A0A8T5GF36</accession>
<dbReference type="CDD" id="cd12819">
    <property type="entry name" value="LbR_vir_like"/>
    <property type="match status" value="1"/>
</dbReference>
<dbReference type="Proteomes" id="UP000722459">
    <property type="component" value="Unassembled WGS sequence"/>
</dbReference>
<gene>
    <name evidence="3" type="ORF">HON47_02200</name>
</gene>
<dbReference type="PROSITE" id="PS51688">
    <property type="entry name" value="ICA"/>
    <property type="match status" value="1"/>
</dbReference>
<evidence type="ECO:0000259" key="2">
    <source>
        <dbReference type="PROSITE" id="PS51688"/>
    </source>
</evidence>
<comment type="caution">
    <text evidence="3">The sequence shown here is derived from an EMBL/GenBank/DDBJ whole genome shotgun (WGS) entry which is preliminary data.</text>
</comment>